<dbReference type="PANTHER" id="PTHR25480">
    <property type="entry name" value="LEUCINE-RICH REPEAT-CONTAINING PROTEIN 73"/>
    <property type="match status" value="1"/>
</dbReference>
<dbReference type="EMBL" id="CAJOBG010002970">
    <property type="protein sequence ID" value="CAF4038645.1"/>
    <property type="molecule type" value="Genomic_DNA"/>
</dbReference>
<name>A0A819RCV0_9BILA</name>
<sequence>MATPIEDAQVQQFPLEIALKPAQKQEFDSSLTVHENTIETLTSLLEKDYPSPAMCDFFNQYCRDSARSRIVIEMFTPAIERILKHNTDFVKYMRMRMLVQEYLLALDSQNADSDVVENFIKRMHGSTTFCPFLLVLSNLISVCLSGIDELFQYRKNVHFQDKTNCTVYEEKTDSQLVCYAKILQRISTFYDWRLHLALVLQSVPFPYLALGHASFMKILKNVVKSFAADTRCEVHRTMLAIRENQKGWLDIFCLGGIFCDDDDDGEMLSLTLSTLISCCCRRKRFLLNINKLISSLLLHASRENQSCIDTLCAMIELNAVENPTHVLEIILTLQSTPSGLEKYANVCEKQRALERIRQNGGPRELALSSRFTDSHLEILLSEGSFGYLECLNLAFTKVTSACAEHLIKLPGLKNLNFWSTRFGDAGLDLLSEHLHRLEVLNLCETSITNKCLTYLANMKTLRKLNLTSTNTSLSAIIALKKKLPALEECDIRYVNP</sequence>
<proteinExistence type="predicted"/>
<dbReference type="Proteomes" id="UP000663866">
    <property type="component" value="Unassembled WGS sequence"/>
</dbReference>
<protein>
    <recommendedName>
        <fullName evidence="3">C-Maf-inducing protein</fullName>
    </recommendedName>
</protein>
<dbReference type="SUPFAM" id="SSF52047">
    <property type="entry name" value="RNI-like"/>
    <property type="match status" value="1"/>
</dbReference>
<gene>
    <name evidence="1" type="ORF">OVN521_LOCUS17246</name>
</gene>
<dbReference type="InterPro" id="IPR052813">
    <property type="entry name" value="CMIP"/>
</dbReference>
<dbReference type="InterPro" id="IPR032675">
    <property type="entry name" value="LRR_dom_sf"/>
</dbReference>
<comment type="caution">
    <text evidence="1">The sequence shown here is derived from an EMBL/GenBank/DDBJ whole genome shotgun (WGS) entry which is preliminary data.</text>
</comment>
<reference evidence="1" key="1">
    <citation type="submission" date="2021-02" db="EMBL/GenBank/DDBJ databases">
        <authorList>
            <person name="Nowell W R."/>
        </authorList>
    </citation>
    <scope>NUCLEOTIDE SEQUENCE</scope>
</reference>
<keyword evidence="2" id="KW-1185">Reference proteome</keyword>
<accession>A0A819RCV0</accession>
<evidence type="ECO:0000313" key="2">
    <source>
        <dbReference type="Proteomes" id="UP000663866"/>
    </source>
</evidence>
<evidence type="ECO:0000313" key="1">
    <source>
        <dbReference type="EMBL" id="CAF4038645.1"/>
    </source>
</evidence>
<dbReference type="Gene3D" id="3.80.10.10">
    <property type="entry name" value="Ribonuclease Inhibitor"/>
    <property type="match status" value="1"/>
</dbReference>
<dbReference type="AlphaFoldDB" id="A0A819RCV0"/>
<organism evidence="1 2">
    <name type="scientific">Rotaria magnacalcarata</name>
    <dbReference type="NCBI Taxonomy" id="392030"/>
    <lineage>
        <taxon>Eukaryota</taxon>
        <taxon>Metazoa</taxon>
        <taxon>Spiralia</taxon>
        <taxon>Gnathifera</taxon>
        <taxon>Rotifera</taxon>
        <taxon>Eurotatoria</taxon>
        <taxon>Bdelloidea</taxon>
        <taxon>Philodinida</taxon>
        <taxon>Philodinidae</taxon>
        <taxon>Rotaria</taxon>
    </lineage>
</organism>
<dbReference type="PANTHER" id="PTHR25480:SF0">
    <property type="entry name" value="C-MAF-INDUCING PROTEIN"/>
    <property type="match status" value="1"/>
</dbReference>
<evidence type="ECO:0008006" key="3">
    <source>
        <dbReference type="Google" id="ProtNLM"/>
    </source>
</evidence>